<evidence type="ECO:0000256" key="3">
    <source>
        <dbReference type="ARBA" id="ARBA00023004"/>
    </source>
</evidence>
<accession>A0A0F9TCZ8</accession>
<gene>
    <name evidence="7" type="ORF">LCGC14_0744270</name>
</gene>
<comment type="caution">
    <text evidence="7">The sequence shown here is derived from an EMBL/GenBank/DDBJ whole genome shotgun (WGS) entry which is preliminary data.</text>
</comment>
<dbReference type="AlphaFoldDB" id="A0A0F9TCZ8"/>
<feature type="domain" description="4Fe-4S" evidence="6">
    <location>
        <begin position="1"/>
        <end position="60"/>
    </location>
</feature>
<dbReference type="Gene3D" id="3.40.50.11600">
    <property type="match status" value="1"/>
</dbReference>
<dbReference type="PIRSF" id="PIRSF000376">
    <property type="entry name" value="AcCoA_decarb_gamma"/>
    <property type="match status" value="1"/>
</dbReference>
<dbReference type="Gene3D" id="3.20.20.20">
    <property type="entry name" value="Dihydropteroate synthase-like"/>
    <property type="match status" value="1"/>
</dbReference>
<evidence type="ECO:0000313" key="7">
    <source>
        <dbReference type="EMBL" id="KKN39358.1"/>
    </source>
</evidence>
<organism evidence="7">
    <name type="scientific">marine sediment metagenome</name>
    <dbReference type="NCBI Taxonomy" id="412755"/>
    <lineage>
        <taxon>unclassified sequences</taxon>
        <taxon>metagenomes</taxon>
        <taxon>ecological metagenomes</taxon>
    </lineage>
</organism>
<dbReference type="Pfam" id="PF04060">
    <property type="entry name" value="FeS"/>
    <property type="match status" value="1"/>
</dbReference>
<proteinExistence type="predicted"/>
<dbReference type="InterPro" id="IPR016041">
    <property type="entry name" value="Ac-CoA_synth_d_su_TIM-brl"/>
</dbReference>
<protein>
    <recommendedName>
        <fullName evidence="6">4Fe-4S domain-containing protein</fullName>
    </recommendedName>
</protein>
<name>A0A0F9TCZ8_9ZZZZ</name>
<dbReference type="SUPFAM" id="SSF51717">
    <property type="entry name" value="Dihydropteroate synthetase-like"/>
    <property type="match status" value="1"/>
</dbReference>
<dbReference type="InterPro" id="IPR011005">
    <property type="entry name" value="Dihydropteroate_synth-like_sf"/>
</dbReference>
<dbReference type="InterPro" id="IPR051069">
    <property type="entry name" value="ACDS_complex_subunit"/>
</dbReference>
<keyword evidence="2" id="KW-0479">Metal-binding</keyword>
<dbReference type="Pfam" id="PF03599">
    <property type="entry name" value="CdhD"/>
    <property type="match status" value="1"/>
</dbReference>
<keyword evidence="5" id="KW-0170">Cobalt</keyword>
<dbReference type="PROSITE" id="PS51656">
    <property type="entry name" value="4FE4S"/>
    <property type="match status" value="1"/>
</dbReference>
<evidence type="ECO:0000256" key="2">
    <source>
        <dbReference type="ARBA" id="ARBA00022723"/>
    </source>
</evidence>
<evidence type="ECO:0000256" key="1">
    <source>
        <dbReference type="ARBA" id="ARBA00022485"/>
    </source>
</evidence>
<dbReference type="GO" id="GO:0051539">
    <property type="term" value="F:4 iron, 4 sulfur cluster binding"/>
    <property type="evidence" value="ECO:0007669"/>
    <property type="project" value="UniProtKB-KW"/>
</dbReference>
<dbReference type="PANTHER" id="PTHR36214">
    <property type="match status" value="1"/>
</dbReference>
<dbReference type="GO" id="GO:0008168">
    <property type="term" value="F:methyltransferase activity"/>
    <property type="evidence" value="ECO:0007669"/>
    <property type="project" value="InterPro"/>
</dbReference>
<dbReference type="GO" id="GO:0046356">
    <property type="term" value="P:acetyl-CoA catabolic process"/>
    <property type="evidence" value="ECO:0007669"/>
    <property type="project" value="InterPro"/>
</dbReference>
<dbReference type="InterPro" id="IPR007202">
    <property type="entry name" value="4Fe-4S_dom"/>
</dbReference>
<dbReference type="EMBL" id="LAZR01001769">
    <property type="protein sequence ID" value="KKN39358.1"/>
    <property type="molecule type" value="Genomic_DNA"/>
</dbReference>
<dbReference type="PANTHER" id="PTHR36214:SF3">
    <property type="entry name" value="ACETYL-COA DECARBONYLASE_SYNTHASE COMPLEX SUBUNIT GAMMA"/>
    <property type="match status" value="1"/>
</dbReference>
<evidence type="ECO:0000256" key="5">
    <source>
        <dbReference type="ARBA" id="ARBA00023285"/>
    </source>
</evidence>
<dbReference type="NCBIfam" id="NF003195">
    <property type="entry name" value="PRK04165.1"/>
    <property type="match status" value="1"/>
</dbReference>
<dbReference type="GO" id="GO:0005506">
    <property type="term" value="F:iron ion binding"/>
    <property type="evidence" value="ECO:0007669"/>
    <property type="project" value="InterPro"/>
</dbReference>
<reference evidence="7" key="1">
    <citation type="journal article" date="2015" name="Nature">
        <title>Complex archaea that bridge the gap between prokaryotes and eukaryotes.</title>
        <authorList>
            <person name="Spang A."/>
            <person name="Saw J.H."/>
            <person name="Jorgensen S.L."/>
            <person name="Zaremba-Niedzwiedzka K."/>
            <person name="Martijn J."/>
            <person name="Lind A.E."/>
            <person name="van Eijk R."/>
            <person name="Schleper C."/>
            <person name="Guy L."/>
            <person name="Ettema T.J."/>
        </authorList>
    </citation>
    <scope>NUCLEOTIDE SEQUENCE</scope>
</reference>
<dbReference type="Gene3D" id="1.10.15.40">
    <property type="entry name" value="Electron transport complex subunit B, putative Fe-S cluster"/>
    <property type="match status" value="1"/>
</dbReference>
<evidence type="ECO:0000256" key="4">
    <source>
        <dbReference type="ARBA" id="ARBA00023014"/>
    </source>
</evidence>
<keyword evidence="1" id="KW-0004">4Fe-4S</keyword>
<dbReference type="InterPro" id="IPR016218">
    <property type="entry name" value="AcylCoA_decarb/synth_gsu"/>
</dbReference>
<keyword evidence="3" id="KW-0408">Iron</keyword>
<sequence>MARPSPLEIYALLDKSNCKDCGYDTCMAFATDILERKVLVSDCSHLMQDSKQAKNRKKLISVITPPQKPVTFGVGEREALIGGEEVLMRHQLTFYNKTAICIEVADDDTELEEIVNYLTKVRIERIGEVLTLDGIALRNVSGNKDQFKLAAKKVSQLSNLPIILCCFNAEILLAAAEEIADKKPLLYAVTEDNWEEVSKFAIQKNLPVAIVSSNLEKLMSLSATLQKFGVKEIVLDSGTYFGPGNLSVTYNNIMQLRTAAINKEDSNACWPVMGVPAAYWSQMKITNDKELWEHQYQEIIMGAIMESIDTSLIILHTGQKKEEIWALLALMTLRQSVFSDPRIYPAVDAGIYKIGEPNEMSPIFVTSNYRMTKIPVEQDLQGANLDCFLLVVDTEGIGIESAVAGGQFNAGGIAEAAKEFNVFENLKHRILVIPGMAARLSGALEDEADAFVVVGPRDSSGIPKFVETQWKPEEFMKEYESWEKE</sequence>
<evidence type="ECO:0000259" key="6">
    <source>
        <dbReference type="PROSITE" id="PS51656"/>
    </source>
</evidence>
<keyword evidence="4" id="KW-0411">Iron-sulfur</keyword>